<sequence length="270" mass="28459">MSVGAQQRQLAAAIRDGDDAPGLLAGDYATGLEVYRHAYRARLAAALADNYTVLARALGDEGFDALARAYIAAHPSQHPSIRWFGHELAGFMAAAGEGLVPHPGLVDIARMDWALRNAFDAAAAAPLEPAALAALSPDDWAGLVLRLQPGVQRIALAHAIEPAWRVLREWEPPTSEPGGVDQPELPEPVAHAHELLAWRQGLETRWRSLEPLEAALLDAVAAGQPFALLCERAAAELGDAEAAAPAVIGALQQWLADGLLAASNSTVAQA</sequence>
<dbReference type="OrthoDB" id="343356at2"/>
<evidence type="ECO:0000259" key="1">
    <source>
        <dbReference type="Pfam" id="PF09836"/>
    </source>
</evidence>
<accession>A0A4R3VKX7</accession>
<dbReference type="EMBL" id="SMBU01000001">
    <property type="protein sequence ID" value="TCV04499.1"/>
    <property type="molecule type" value="Genomic_DNA"/>
</dbReference>
<dbReference type="Pfam" id="PF09836">
    <property type="entry name" value="DUF2063"/>
    <property type="match status" value="1"/>
</dbReference>
<feature type="domain" description="Putative DNA-binding" evidence="1">
    <location>
        <begin position="6"/>
        <end position="92"/>
    </location>
</feature>
<protein>
    <submittedName>
        <fullName evidence="2">Putative DNA-binding protein</fullName>
    </submittedName>
</protein>
<dbReference type="InterPro" id="IPR044922">
    <property type="entry name" value="DUF2063_N_sf"/>
</dbReference>
<proteinExistence type="predicted"/>
<dbReference type="GO" id="GO:0003677">
    <property type="term" value="F:DNA binding"/>
    <property type="evidence" value="ECO:0007669"/>
    <property type="project" value="UniProtKB-KW"/>
</dbReference>
<dbReference type="AlphaFoldDB" id="A0A4R3VKX7"/>
<dbReference type="RefSeq" id="WP_132569211.1">
    <property type="nucleotide sequence ID" value="NZ_CBCSGL010000004.1"/>
</dbReference>
<keyword evidence="3" id="KW-1185">Reference proteome</keyword>
<evidence type="ECO:0000313" key="3">
    <source>
        <dbReference type="Proteomes" id="UP000295110"/>
    </source>
</evidence>
<dbReference type="InterPro" id="IPR018640">
    <property type="entry name" value="DUF2063"/>
</dbReference>
<comment type="caution">
    <text evidence="2">The sequence shown here is derived from an EMBL/GenBank/DDBJ whole genome shotgun (WGS) entry which is preliminary data.</text>
</comment>
<organism evidence="2 3">
    <name type="scientific">Roseateles saccharophilus</name>
    <name type="common">Pseudomonas saccharophila</name>
    <dbReference type="NCBI Taxonomy" id="304"/>
    <lineage>
        <taxon>Bacteria</taxon>
        <taxon>Pseudomonadati</taxon>
        <taxon>Pseudomonadota</taxon>
        <taxon>Betaproteobacteria</taxon>
        <taxon>Burkholderiales</taxon>
        <taxon>Sphaerotilaceae</taxon>
        <taxon>Roseateles</taxon>
    </lineage>
</organism>
<gene>
    <name evidence="2" type="ORF">EV671_1001255</name>
</gene>
<name>A0A4R3VKX7_ROSSA</name>
<dbReference type="Proteomes" id="UP000295110">
    <property type="component" value="Unassembled WGS sequence"/>
</dbReference>
<evidence type="ECO:0000313" key="2">
    <source>
        <dbReference type="EMBL" id="TCV04499.1"/>
    </source>
</evidence>
<keyword evidence="2" id="KW-0238">DNA-binding</keyword>
<dbReference type="Gene3D" id="1.10.150.690">
    <property type="entry name" value="DUF2063"/>
    <property type="match status" value="1"/>
</dbReference>
<reference evidence="2 3" key="1">
    <citation type="submission" date="2019-03" db="EMBL/GenBank/DDBJ databases">
        <title>Genomic Encyclopedia of Type Strains, Phase IV (KMG-IV): sequencing the most valuable type-strain genomes for metagenomic binning, comparative biology and taxonomic classification.</title>
        <authorList>
            <person name="Goeker M."/>
        </authorList>
    </citation>
    <scope>NUCLEOTIDE SEQUENCE [LARGE SCALE GENOMIC DNA]</scope>
    <source>
        <strain evidence="2 3">DSM 654</strain>
    </source>
</reference>